<protein>
    <submittedName>
        <fullName evidence="1">Uncharacterized protein</fullName>
    </submittedName>
</protein>
<accession>A0A7Z7JGK8</accession>
<organism evidence="1 2">
    <name type="scientific">Cupriavidus taiwanensis</name>
    <dbReference type="NCBI Taxonomy" id="164546"/>
    <lineage>
        <taxon>Bacteria</taxon>
        <taxon>Pseudomonadati</taxon>
        <taxon>Pseudomonadota</taxon>
        <taxon>Betaproteobacteria</taxon>
        <taxon>Burkholderiales</taxon>
        <taxon>Burkholderiaceae</taxon>
        <taxon>Cupriavidus</taxon>
    </lineage>
</organism>
<gene>
    <name evidence="1" type="ORF">CBM2594_U90001</name>
</gene>
<name>A0A7Z7JGK8_9BURK</name>
<reference evidence="1 2" key="1">
    <citation type="submission" date="2018-01" db="EMBL/GenBank/DDBJ databases">
        <authorList>
            <person name="Clerissi C."/>
        </authorList>
    </citation>
    <scope>NUCLEOTIDE SEQUENCE [LARGE SCALE GENOMIC DNA]</scope>
    <source>
        <strain evidence="1">Cupriavidus taiwanensis STM 6021</strain>
    </source>
</reference>
<dbReference type="Proteomes" id="UP000257139">
    <property type="component" value="Unassembled WGS sequence"/>
</dbReference>
<evidence type="ECO:0000313" key="1">
    <source>
        <dbReference type="EMBL" id="SPC26203.1"/>
    </source>
</evidence>
<comment type="caution">
    <text evidence="1">The sequence shown here is derived from an EMBL/GenBank/DDBJ whole genome shotgun (WGS) entry which is preliminary data.</text>
</comment>
<dbReference type="EMBL" id="OGUU01000056">
    <property type="protein sequence ID" value="SPC26203.1"/>
    <property type="molecule type" value="Genomic_DNA"/>
</dbReference>
<evidence type="ECO:0000313" key="2">
    <source>
        <dbReference type="Proteomes" id="UP000257139"/>
    </source>
</evidence>
<dbReference type="AlphaFoldDB" id="A0A7Z7JGK8"/>
<proteinExistence type="predicted"/>
<sequence length="24" mass="2790">MRNSADYLAVDNYAEIPLYINMGR</sequence>